<dbReference type="InterPro" id="IPR017964">
    <property type="entry name" value="DNA-dir_DNA_pol_B_CS"/>
</dbReference>
<sequence length="344" mass="40556">MKIKKEELSDYQLNLLGDKPLGNEEKLFLTLRDKKKYIIHDSILKKYIKLGMIVTKVYRTISFKESNWLAKYINFNTEQRTKAKSDFEKDLWKLMNNSFYGKTLENIRGRSEIKLFTDREEVKKYIKKPNFKDSIIFNDNFVAIENNVTSVKFNKPIYLGQAILDYSKQLMYSFYYDVANELWEKNELVASDTDSMILSVKTKDIYKDMEEIIDELDTSGYPKDHPLYSEKNKKVIGKFKDELNGKIMNEIVFLKSKAYSFTLTDLSEEKKLKGIGKTTINKDIKFDDYKDCLFNNKTKMNKMCTMNSSKHKMFVNEVNKISMTPFDDKRYILDNGIDTQPFGF</sequence>
<dbReference type="GO" id="GO:0003676">
    <property type="term" value="F:nucleic acid binding"/>
    <property type="evidence" value="ECO:0007669"/>
    <property type="project" value="InterPro"/>
</dbReference>
<dbReference type="InterPro" id="IPR043502">
    <property type="entry name" value="DNA/RNA_pol_sf"/>
</dbReference>
<keyword evidence="2" id="KW-1185">Reference proteome</keyword>
<dbReference type="PANTHER" id="PTHR31511:SF12">
    <property type="entry name" value="RHO TERMINATION FACTOR N-TERMINAL DOMAIN-CONTAINING PROTEIN"/>
    <property type="match status" value="1"/>
</dbReference>
<protein>
    <recommendedName>
        <fullName evidence="3">DNA-directed DNA polymerase</fullName>
    </recommendedName>
</protein>
<dbReference type="EMBL" id="CAJPWZ010000984">
    <property type="protein sequence ID" value="CAG2204829.1"/>
    <property type="molecule type" value="Genomic_DNA"/>
</dbReference>
<dbReference type="OrthoDB" id="2331628at2759"/>
<gene>
    <name evidence="1" type="ORF">MEDL_19249</name>
</gene>
<proteinExistence type="predicted"/>
<reference evidence="1" key="1">
    <citation type="submission" date="2021-03" db="EMBL/GenBank/DDBJ databases">
        <authorList>
            <person name="Bekaert M."/>
        </authorList>
    </citation>
    <scope>NUCLEOTIDE SEQUENCE</scope>
</reference>
<dbReference type="GO" id="GO:0000166">
    <property type="term" value="F:nucleotide binding"/>
    <property type="evidence" value="ECO:0007669"/>
    <property type="project" value="InterPro"/>
</dbReference>
<evidence type="ECO:0008006" key="3">
    <source>
        <dbReference type="Google" id="ProtNLM"/>
    </source>
</evidence>
<accession>A0A8S3RE80</accession>
<dbReference type="PANTHER" id="PTHR31511">
    <property type="entry name" value="PROTEIN CBG23764"/>
    <property type="match status" value="1"/>
</dbReference>
<dbReference type="PROSITE" id="PS00116">
    <property type="entry name" value="DNA_POLYMERASE_B"/>
    <property type="match status" value="1"/>
</dbReference>
<evidence type="ECO:0000313" key="1">
    <source>
        <dbReference type="EMBL" id="CAG2204829.1"/>
    </source>
</evidence>
<dbReference type="SUPFAM" id="SSF56672">
    <property type="entry name" value="DNA/RNA polymerases"/>
    <property type="match status" value="1"/>
</dbReference>
<comment type="caution">
    <text evidence="1">The sequence shown here is derived from an EMBL/GenBank/DDBJ whole genome shotgun (WGS) entry which is preliminary data.</text>
</comment>
<name>A0A8S3RE80_MYTED</name>
<evidence type="ECO:0000313" key="2">
    <source>
        <dbReference type="Proteomes" id="UP000683360"/>
    </source>
</evidence>
<dbReference type="AlphaFoldDB" id="A0A8S3RE80"/>
<dbReference type="Proteomes" id="UP000683360">
    <property type="component" value="Unassembled WGS sequence"/>
</dbReference>
<organism evidence="1 2">
    <name type="scientific">Mytilus edulis</name>
    <name type="common">Blue mussel</name>
    <dbReference type="NCBI Taxonomy" id="6550"/>
    <lineage>
        <taxon>Eukaryota</taxon>
        <taxon>Metazoa</taxon>
        <taxon>Spiralia</taxon>
        <taxon>Lophotrochozoa</taxon>
        <taxon>Mollusca</taxon>
        <taxon>Bivalvia</taxon>
        <taxon>Autobranchia</taxon>
        <taxon>Pteriomorphia</taxon>
        <taxon>Mytilida</taxon>
        <taxon>Mytiloidea</taxon>
        <taxon>Mytilidae</taxon>
        <taxon>Mytilinae</taxon>
        <taxon>Mytilus</taxon>
    </lineage>
</organism>